<dbReference type="PaxDb" id="2903-EOD17968"/>
<dbReference type="Gene3D" id="2.60.40.200">
    <property type="entry name" value="Superoxide dismutase, copper/zinc binding domain"/>
    <property type="match status" value="1"/>
</dbReference>
<reference evidence="2" key="1">
    <citation type="journal article" date="2013" name="Nature">
        <title>Pan genome of the phytoplankton Emiliania underpins its global distribution.</title>
        <authorList>
            <person name="Read B.A."/>
            <person name="Kegel J."/>
            <person name="Klute M.J."/>
            <person name="Kuo A."/>
            <person name="Lefebvre S.C."/>
            <person name="Maumus F."/>
            <person name="Mayer C."/>
            <person name="Miller J."/>
            <person name="Monier A."/>
            <person name="Salamov A."/>
            <person name="Young J."/>
            <person name="Aguilar M."/>
            <person name="Claverie J.M."/>
            <person name="Frickenhaus S."/>
            <person name="Gonzalez K."/>
            <person name="Herman E.K."/>
            <person name="Lin Y.C."/>
            <person name="Napier J."/>
            <person name="Ogata H."/>
            <person name="Sarno A.F."/>
            <person name="Shmutz J."/>
            <person name="Schroeder D."/>
            <person name="de Vargas C."/>
            <person name="Verret F."/>
            <person name="von Dassow P."/>
            <person name="Valentin K."/>
            <person name="Van de Peer Y."/>
            <person name="Wheeler G."/>
            <person name="Dacks J.B."/>
            <person name="Delwiche C.F."/>
            <person name="Dyhrman S.T."/>
            <person name="Glockner G."/>
            <person name="John U."/>
            <person name="Richards T."/>
            <person name="Worden A.Z."/>
            <person name="Zhang X."/>
            <person name="Grigoriev I.V."/>
            <person name="Allen A.E."/>
            <person name="Bidle K."/>
            <person name="Borodovsky M."/>
            <person name="Bowler C."/>
            <person name="Brownlee C."/>
            <person name="Cock J.M."/>
            <person name="Elias M."/>
            <person name="Gladyshev V.N."/>
            <person name="Groth M."/>
            <person name="Guda C."/>
            <person name="Hadaegh A."/>
            <person name="Iglesias-Rodriguez M.D."/>
            <person name="Jenkins J."/>
            <person name="Jones B.M."/>
            <person name="Lawson T."/>
            <person name="Leese F."/>
            <person name="Lindquist E."/>
            <person name="Lobanov A."/>
            <person name="Lomsadze A."/>
            <person name="Malik S.B."/>
            <person name="Marsh M.E."/>
            <person name="Mackinder L."/>
            <person name="Mock T."/>
            <person name="Mueller-Roeber B."/>
            <person name="Pagarete A."/>
            <person name="Parker M."/>
            <person name="Probert I."/>
            <person name="Quesneville H."/>
            <person name="Raines C."/>
            <person name="Rensing S.A."/>
            <person name="Riano-Pachon D.M."/>
            <person name="Richier S."/>
            <person name="Rokitta S."/>
            <person name="Shiraiwa Y."/>
            <person name="Soanes D.M."/>
            <person name="van der Giezen M."/>
            <person name="Wahlund T.M."/>
            <person name="Williams B."/>
            <person name="Wilson W."/>
            <person name="Wolfe G."/>
            <person name="Wurch L.L."/>
        </authorList>
    </citation>
    <scope>NUCLEOTIDE SEQUENCE</scope>
</reference>
<dbReference type="KEGG" id="ehx:EMIHUDRAFT_361249"/>
<dbReference type="Proteomes" id="UP000013827">
    <property type="component" value="Unassembled WGS sequence"/>
</dbReference>
<keyword evidence="2" id="KW-1185">Reference proteome</keyword>
<dbReference type="AlphaFoldDB" id="A0A0D3J383"/>
<dbReference type="HOGENOM" id="CLU_1800082_0_0_1"/>
<name>A0A0D3J383_EMIH1</name>
<dbReference type="EnsemblProtists" id="EOD39797">
    <property type="protein sequence ID" value="EOD39797"/>
    <property type="gene ID" value="EMIHUDRAFT_361249"/>
</dbReference>
<dbReference type="GO" id="GO:0006801">
    <property type="term" value="P:superoxide metabolic process"/>
    <property type="evidence" value="ECO:0007669"/>
    <property type="project" value="InterPro"/>
</dbReference>
<dbReference type="GeneID" id="17285068"/>
<accession>A0A0D3J383</accession>
<sequence>MPFGVGDASLGTVSVTVSDAELTLHAMLENLPANESGGIHIHYGFACGNETTVKGDAPAGANKGHYYVPSDPAVLDASEDPWGASFFSDGQANAVWHTPAGSTVADLTVVLSASDLNVNPMTALDRVVIVHAPGGAKIGCGVLA</sequence>
<evidence type="ECO:0008006" key="3">
    <source>
        <dbReference type="Google" id="ProtNLM"/>
    </source>
</evidence>
<dbReference type="KEGG" id="ehx:EMIHUDRAFT_349782"/>
<reference evidence="1" key="2">
    <citation type="submission" date="2024-10" db="UniProtKB">
        <authorList>
            <consortium name="EnsemblProtists"/>
        </authorList>
    </citation>
    <scope>IDENTIFICATION</scope>
</reference>
<proteinExistence type="predicted"/>
<evidence type="ECO:0000313" key="2">
    <source>
        <dbReference type="Proteomes" id="UP000013827"/>
    </source>
</evidence>
<evidence type="ECO:0000313" key="1">
    <source>
        <dbReference type="EnsemblProtists" id="EOD17968"/>
    </source>
</evidence>
<dbReference type="GO" id="GO:0046872">
    <property type="term" value="F:metal ion binding"/>
    <property type="evidence" value="ECO:0007669"/>
    <property type="project" value="InterPro"/>
</dbReference>
<dbReference type="RefSeq" id="XP_005792226.1">
    <property type="nucleotide sequence ID" value="XM_005792169.1"/>
</dbReference>
<protein>
    <recommendedName>
        <fullName evidence="3">Superoxide dismutase copper/zinc binding domain-containing protein</fullName>
    </recommendedName>
</protein>
<dbReference type="RefSeq" id="XP_005770397.1">
    <property type="nucleotide sequence ID" value="XM_005770340.1"/>
</dbReference>
<dbReference type="SUPFAM" id="SSF49329">
    <property type="entry name" value="Cu,Zn superoxide dismutase-like"/>
    <property type="match status" value="1"/>
</dbReference>
<dbReference type="InterPro" id="IPR036423">
    <property type="entry name" value="SOD-like_Cu/Zn_dom_sf"/>
</dbReference>
<organism evidence="1 2">
    <name type="scientific">Emiliania huxleyi (strain CCMP1516)</name>
    <dbReference type="NCBI Taxonomy" id="280463"/>
    <lineage>
        <taxon>Eukaryota</taxon>
        <taxon>Haptista</taxon>
        <taxon>Haptophyta</taxon>
        <taxon>Prymnesiophyceae</taxon>
        <taxon>Isochrysidales</taxon>
        <taxon>Noelaerhabdaceae</taxon>
        <taxon>Emiliania</taxon>
    </lineage>
</organism>
<dbReference type="EnsemblProtists" id="EOD17968">
    <property type="protein sequence ID" value="EOD17968"/>
    <property type="gene ID" value="EMIHUDRAFT_349782"/>
</dbReference>
<dbReference type="GeneID" id="19045969"/>